<name>A0A3B0UQA0_9ZZZZ</name>
<dbReference type="AlphaFoldDB" id="A0A3B0UQA0"/>
<proteinExistence type="predicted"/>
<accession>A0A3B0UQA0</accession>
<dbReference type="EMBL" id="UOEU01000439">
    <property type="protein sequence ID" value="VAW33301.1"/>
    <property type="molecule type" value="Genomic_DNA"/>
</dbReference>
<organism evidence="1">
    <name type="scientific">hydrothermal vent metagenome</name>
    <dbReference type="NCBI Taxonomy" id="652676"/>
    <lineage>
        <taxon>unclassified sequences</taxon>
        <taxon>metagenomes</taxon>
        <taxon>ecological metagenomes</taxon>
    </lineage>
</organism>
<sequence length="149" mass="16649">MSKLKWQHLASAFLLSSVLLFFMTIVTYASNYKTQSFAGDTATALKVNTTLSPGLTWRAEIYSDMYDNTVIDRIGWSSWRAYEKCNGIVISQTFLTPVSAPNVAHQSRVYDQLFQGCSQGTKRIGHNGNHEYKEGGNTIYLDTVAESGF</sequence>
<protein>
    <submittedName>
        <fullName evidence="1">Uncharacterized protein</fullName>
    </submittedName>
</protein>
<evidence type="ECO:0000313" key="1">
    <source>
        <dbReference type="EMBL" id="VAW33301.1"/>
    </source>
</evidence>
<gene>
    <name evidence="1" type="ORF">MNBD_CHLOROFLEXI01-1010</name>
</gene>
<reference evidence="1" key="1">
    <citation type="submission" date="2018-06" db="EMBL/GenBank/DDBJ databases">
        <authorList>
            <person name="Zhirakovskaya E."/>
        </authorList>
    </citation>
    <scope>NUCLEOTIDE SEQUENCE</scope>
</reference>